<gene>
    <name evidence="5" type="ORF">BZB76_6462</name>
</gene>
<accession>A0A495Q9N0</accession>
<dbReference type="CDD" id="cd00827">
    <property type="entry name" value="init_cond_enzymes"/>
    <property type="match status" value="1"/>
</dbReference>
<dbReference type="InterPro" id="IPR013751">
    <property type="entry name" value="ACP_syn_III_N"/>
</dbReference>
<dbReference type="OrthoDB" id="7055207at2"/>
<name>A0A495Q9N0_9ACTN</name>
<evidence type="ECO:0000259" key="4">
    <source>
        <dbReference type="Pfam" id="PF08545"/>
    </source>
</evidence>
<feature type="domain" description="Beta-ketoacyl-[acyl-carrier-protein] synthase III N-terminal" evidence="4">
    <location>
        <begin position="110"/>
        <end position="174"/>
    </location>
</feature>
<keyword evidence="2" id="KW-0012">Acyltransferase</keyword>
<dbReference type="Pfam" id="PF08541">
    <property type="entry name" value="ACP_syn_III_C"/>
    <property type="match status" value="1"/>
</dbReference>
<evidence type="ECO:0000259" key="3">
    <source>
        <dbReference type="Pfam" id="PF08541"/>
    </source>
</evidence>
<dbReference type="GO" id="GO:0044550">
    <property type="term" value="P:secondary metabolite biosynthetic process"/>
    <property type="evidence" value="ECO:0007669"/>
    <property type="project" value="TreeGrafter"/>
</dbReference>
<organism evidence="5 6">
    <name type="scientific">Actinomadura pelletieri DSM 43383</name>
    <dbReference type="NCBI Taxonomy" id="1120940"/>
    <lineage>
        <taxon>Bacteria</taxon>
        <taxon>Bacillati</taxon>
        <taxon>Actinomycetota</taxon>
        <taxon>Actinomycetes</taxon>
        <taxon>Streptosporangiales</taxon>
        <taxon>Thermomonosporaceae</taxon>
        <taxon>Actinomadura</taxon>
    </lineage>
</organism>
<proteinExistence type="predicted"/>
<protein>
    <submittedName>
        <fullName evidence="5">3-oxoacyl-[acyl-carrier-protein] synthase-3/clorobiocin biosynthesis protein CloN2</fullName>
    </submittedName>
</protein>
<comment type="caution">
    <text evidence="5">The sequence shown here is derived from an EMBL/GenBank/DDBJ whole genome shotgun (WGS) entry which is preliminary data.</text>
</comment>
<evidence type="ECO:0000256" key="1">
    <source>
        <dbReference type="ARBA" id="ARBA00022679"/>
    </source>
</evidence>
<dbReference type="PANTHER" id="PTHR34069:SF2">
    <property type="entry name" value="BETA-KETOACYL-[ACYL-CARRIER-PROTEIN] SYNTHASE III"/>
    <property type="match status" value="1"/>
</dbReference>
<reference evidence="5 6" key="1">
    <citation type="submission" date="2018-10" db="EMBL/GenBank/DDBJ databases">
        <title>Genomic Encyclopedia of Archaeal and Bacterial Type Strains, Phase II (KMG-II): from individual species to whole genera.</title>
        <authorList>
            <person name="Goeker M."/>
        </authorList>
    </citation>
    <scope>NUCLEOTIDE SEQUENCE [LARGE SCALE GENOMIC DNA]</scope>
    <source>
        <strain evidence="5 6">DSM 43383</strain>
    </source>
</reference>
<dbReference type="EMBL" id="RBWU01000008">
    <property type="protein sequence ID" value="RKS68208.1"/>
    <property type="molecule type" value="Genomic_DNA"/>
</dbReference>
<dbReference type="PANTHER" id="PTHR34069">
    <property type="entry name" value="3-OXOACYL-[ACYL-CARRIER-PROTEIN] SYNTHASE 3"/>
    <property type="match status" value="1"/>
</dbReference>
<dbReference type="InterPro" id="IPR016039">
    <property type="entry name" value="Thiolase-like"/>
</dbReference>
<sequence>MRPADVFIKAIGVFLPPTVDIEQAVAQGLYPAEDVELHELGGVAVAGDVPAPEMALRAAQSAFKRCGRRPEDTGLLLYADSWHQGPDGWQPQYYLQRHLLGGDVLAVETRHGCNGMFSALDLAAGYLRGDPRRRPALVVAADNFGTPMIDRWRMGPGYIAGDAASAVLLDADDGFARLRSVVNRAVPEAEEVHRSGEPLFPPGPTSGRPLDFAGRAADFNRRAMADGSGTAVWVTVHRTLLSTVDRALEEAGIELGDITRVAFMNYSREIVEQRCMGALGLPMSMSTWDFGRTVGHLAASDQIVSLDHLLDTGRLGPGDHALLVGVGPGITISAAVVEILTPPPWRD</sequence>
<keyword evidence="6" id="KW-1185">Reference proteome</keyword>
<feature type="domain" description="Beta-ketoacyl-[acyl-carrier-protein] synthase III C-terminal" evidence="3">
    <location>
        <begin position="248"/>
        <end position="339"/>
    </location>
</feature>
<evidence type="ECO:0000313" key="6">
    <source>
        <dbReference type="Proteomes" id="UP000274601"/>
    </source>
</evidence>
<dbReference type="SUPFAM" id="SSF53901">
    <property type="entry name" value="Thiolase-like"/>
    <property type="match status" value="1"/>
</dbReference>
<dbReference type="Gene3D" id="3.40.47.10">
    <property type="match status" value="2"/>
</dbReference>
<evidence type="ECO:0000313" key="5">
    <source>
        <dbReference type="EMBL" id="RKS68208.1"/>
    </source>
</evidence>
<dbReference type="Pfam" id="PF08545">
    <property type="entry name" value="ACP_syn_III"/>
    <property type="match status" value="1"/>
</dbReference>
<evidence type="ECO:0000256" key="2">
    <source>
        <dbReference type="ARBA" id="ARBA00023315"/>
    </source>
</evidence>
<dbReference type="GO" id="GO:0004315">
    <property type="term" value="F:3-oxoacyl-[acyl-carrier-protein] synthase activity"/>
    <property type="evidence" value="ECO:0007669"/>
    <property type="project" value="InterPro"/>
</dbReference>
<dbReference type="InterPro" id="IPR013747">
    <property type="entry name" value="ACP_syn_III_C"/>
</dbReference>
<dbReference type="Proteomes" id="UP000274601">
    <property type="component" value="Unassembled WGS sequence"/>
</dbReference>
<dbReference type="RefSeq" id="WP_121438128.1">
    <property type="nucleotide sequence ID" value="NZ_RBWU01000008.1"/>
</dbReference>
<dbReference type="AlphaFoldDB" id="A0A495Q9N0"/>
<keyword evidence="1" id="KW-0808">Transferase</keyword>
<dbReference type="GO" id="GO:0006633">
    <property type="term" value="P:fatty acid biosynthetic process"/>
    <property type="evidence" value="ECO:0007669"/>
    <property type="project" value="InterPro"/>
</dbReference>